<name>A0A1G7Q3I7_9SPHI</name>
<evidence type="ECO:0000313" key="1">
    <source>
        <dbReference type="EMBL" id="SDF93132.1"/>
    </source>
</evidence>
<evidence type="ECO:0000313" key="2">
    <source>
        <dbReference type="Proteomes" id="UP000199643"/>
    </source>
</evidence>
<gene>
    <name evidence="1" type="ORF">SAMN05421827_102156</name>
</gene>
<proteinExistence type="predicted"/>
<protein>
    <submittedName>
        <fullName evidence="1">Uncharacterized protein</fullName>
    </submittedName>
</protein>
<dbReference type="AlphaFoldDB" id="A0A1G7Q3I7"/>
<organism evidence="1 2">
    <name type="scientific">Pedobacter terrae</name>
    <dbReference type="NCBI Taxonomy" id="405671"/>
    <lineage>
        <taxon>Bacteria</taxon>
        <taxon>Pseudomonadati</taxon>
        <taxon>Bacteroidota</taxon>
        <taxon>Sphingobacteriia</taxon>
        <taxon>Sphingobacteriales</taxon>
        <taxon>Sphingobacteriaceae</taxon>
        <taxon>Pedobacter</taxon>
    </lineage>
</organism>
<reference evidence="2" key="1">
    <citation type="submission" date="2016-10" db="EMBL/GenBank/DDBJ databases">
        <authorList>
            <person name="Varghese N."/>
            <person name="Submissions S."/>
        </authorList>
    </citation>
    <scope>NUCLEOTIDE SEQUENCE [LARGE SCALE GENOMIC DNA]</scope>
    <source>
        <strain evidence="2">DSM 17933</strain>
    </source>
</reference>
<dbReference type="Proteomes" id="UP000199643">
    <property type="component" value="Unassembled WGS sequence"/>
</dbReference>
<dbReference type="OrthoDB" id="5684986at2"/>
<accession>A0A1G7Q3I7</accession>
<sequence>MRNIVYIILLIVPLFSFAYQANPGKVRTGSHAFTIQWITFDKNNKPGKVIIKSIGDNEYSIEGEQRDKTKNEYVTIKGTFIVVGRLLKFNGKIVSRIADINSGQPCESNGLVVFKASGKRKYWRLQQMLNCDGMTTDYIDIFF</sequence>
<dbReference type="EMBL" id="FNCH01000002">
    <property type="protein sequence ID" value="SDF93132.1"/>
    <property type="molecule type" value="Genomic_DNA"/>
</dbReference>
<dbReference type="RefSeq" id="WP_090497018.1">
    <property type="nucleotide sequence ID" value="NZ_FNCH01000002.1"/>
</dbReference>
<keyword evidence="2" id="KW-1185">Reference proteome</keyword>